<organism evidence="1 2">
    <name type="scientific">[Candida] jaroonii</name>
    <dbReference type="NCBI Taxonomy" id="467808"/>
    <lineage>
        <taxon>Eukaryota</taxon>
        <taxon>Fungi</taxon>
        <taxon>Dikarya</taxon>
        <taxon>Ascomycota</taxon>
        <taxon>Saccharomycotina</taxon>
        <taxon>Pichiomycetes</taxon>
        <taxon>Debaryomycetaceae</taxon>
        <taxon>Yamadazyma</taxon>
    </lineage>
</organism>
<reference evidence="1" key="1">
    <citation type="submission" date="2022-06" db="EMBL/GenBank/DDBJ databases">
        <authorList>
            <person name="Legras J.-L."/>
            <person name="Devillers H."/>
            <person name="Grondin C."/>
        </authorList>
    </citation>
    <scope>NUCLEOTIDE SEQUENCE</scope>
    <source>
        <strain evidence="1">CLIB 1444</strain>
    </source>
</reference>
<dbReference type="Proteomes" id="UP001152531">
    <property type="component" value="Unassembled WGS sequence"/>
</dbReference>
<sequence length="909" mass="104469">MDLIDDIEDIANIHRLQPTQRIMDSSSESQSDMEDFSDVEQPQMANKVDELRKKLSAIQKRFEGDEEPSQPSEPVTSKLPQLNIDLSEIQTLQSTQNGDTQVIQQTQTITQTVLPTMAETQELDSDQDVDDRKKAIILQRLKDRQLAKELEKEQLQADISNVTLTDEEADEVEISNKTQTKDLKEIQKFMDLQKKEQIFQRPKTKKNFKFSTSKFLDDFDDEVPPPVESAEEEKIESSPHTSPIQNPIELYKSNLQSVIELEDDLLPDLSKDQLLSIRKKYVKPIKPTKNTTKQLFSKLFSLNVEQLNNTIVKDIKHIEEEENEEIMGSLLEREIERVQRIRKNEKMKMKAEAKGQADEDSEEVPDSEVPDSEVPDSDIDSDIPNSGDESDEQEELDEDDFKTRRKARIIDSEDEAASENEAEYSGSVTEITEDKDMEDSFNKSLLFSNLEPFNPSQNKSIKSATQDTQPARAESITFDTQLIDNVENDIDDTVIDGDTQIIGTQPSATQTNTQIINDTQKITQTINDTQKITQTFNDTQQITQTTNDTQKITQDDEITPELVSQAKMAIASNLTQIEEEDEDDEGDIQQQIKLYEEKIRRKELKSLQKRKEMEKKGYKSIIEGEAEESEDEWAGLGGEDFEGEDVANSEDEKMIDNNFKLDLNDEEIRQKFMDQYKIKDKKELEKLLDDIKNHKLIKKASGLTIELSDEEDELLVAYRRQKLAEQRKKLAENAKMMKKLKSEKSKAFFQSLDEEKLISIDEEEVQEEDNTIKEEFIRSKLSFLNNSIDDYDMEQNKENNKYDSDSDDNYQSLKMKSFTNLKRKYDDVEIETDEDEVHSDDDLLPSRKPSVVKSFRSSTTSSFSGVTISKQYKVASGSKASITYISKKKKTKINIKGSKLMNANKNEFS</sequence>
<accession>A0ACA9YDG7</accession>
<evidence type="ECO:0000313" key="1">
    <source>
        <dbReference type="EMBL" id="CAH6722971.1"/>
    </source>
</evidence>
<comment type="caution">
    <text evidence="1">The sequence shown here is derived from an EMBL/GenBank/DDBJ whole genome shotgun (WGS) entry which is preliminary data.</text>
</comment>
<evidence type="ECO:0000313" key="2">
    <source>
        <dbReference type="Proteomes" id="UP001152531"/>
    </source>
</evidence>
<protein>
    <submittedName>
        <fullName evidence="1">Uncharacterized protein</fullName>
    </submittedName>
</protein>
<gene>
    <name evidence="1" type="ORF">CLIB1444_12S01376</name>
</gene>
<proteinExistence type="predicted"/>
<keyword evidence="2" id="KW-1185">Reference proteome</keyword>
<name>A0ACA9YDG7_9ASCO</name>
<dbReference type="EMBL" id="CALSDN010000012">
    <property type="protein sequence ID" value="CAH6722971.1"/>
    <property type="molecule type" value="Genomic_DNA"/>
</dbReference>